<feature type="domain" description="Thioredoxin" evidence="9">
    <location>
        <begin position="19"/>
        <end position="189"/>
    </location>
</feature>
<organism evidence="10 11">
    <name type="scientific">Huiozyma naganishii (strain ATCC MYA-139 / BCRC 22969 / CBS 8797 / KCTC 17520 / NBRC 10181 / NCYC 3082 / Yp74L-3)</name>
    <name type="common">Yeast</name>
    <name type="synonym">Kazachstania naganishii</name>
    <dbReference type="NCBI Taxonomy" id="1071383"/>
    <lineage>
        <taxon>Eukaryota</taxon>
        <taxon>Fungi</taxon>
        <taxon>Dikarya</taxon>
        <taxon>Ascomycota</taxon>
        <taxon>Saccharomycotina</taxon>
        <taxon>Saccharomycetes</taxon>
        <taxon>Saccharomycetales</taxon>
        <taxon>Saccharomycetaceae</taxon>
        <taxon>Huiozyma</taxon>
    </lineage>
</organism>
<comment type="catalytic activity">
    <reaction evidence="1">
        <text>Catalyzes the rearrangement of -S-S- bonds in proteins.</text>
        <dbReference type="EC" id="5.3.4.1"/>
    </reaction>
</comment>
<evidence type="ECO:0000256" key="2">
    <source>
        <dbReference type="ARBA" id="ARBA00004319"/>
    </source>
</evidence>
<dbReference type="InterPro" id="IPR013766">
    <property type="entry name" value="Thioredoxin_domain"/>
</dbReference>
<feature type="compositionally biased region" description="Basic and acidic residues" evidence="8">
    <location>
        <begin position="561"/>
        <end position="575"/>
    </location>
</feature>
<dbReference type="PANTHER" id="PTHR18929:SF132">
    <property type="entry name" value="PROTEIN DISULFIDE-ISOMERASE A3"/>
    <property type="match status" value="1"/>
</dbReference>
<dbReference type="GO" id="GO:0003756">
    <property type="term" value="F:protein disulfide isomerase activity"/>
    <property type="evidence" value="ECO:0007669"/>
    <property type="project" value="UniProtKB-EC"/>
</dbReference>
<dbReference type="PANTHER" id="PTHR18929">
    <property type="entry name" value="PROTEIN DISULFIDE ISOMERASE"/>
    <property type="match status" value="1"/>
</dbReference>
<dbReference type="EMBL" id="HE978319">
    <property type="protein sequence ID" value="CCK70693.1"/>
    <property type="molecule type" value="Genomic_DNA"/>
</dbReference>
<dbReference type="RefSeq" id="XP_022464939.1">
    <property type="nucleotide sequence ID" value="XM_022608443.1"/>
</dbReference>
<name>J7RMC3_HUIN7</name>
<reference evidence="10 11" key="1">
    <citation type="journal article" date="2011" name="Proc. Natl. Acad. Sci. U.S.A.">
        <title>Evolutionary erosion of yeast sex chromosomes by mating-type switching accidents.</title>
        <authorList>
            <person name="Gordon J.L."/>
            <person name="Armisen D."/>
            <person name="Proux-Wera E."/>
            <person name="Oheigeartaigh S.S."/>
            <person name="Byrne K.P."/>
            <person name="Wolfe K.H."/>
        </authorList>
    </citation>
    <scope>NUCLEOTIDE SEQUENCE [LARGE SCALE GENOMIC DNA]</scope>
    <source>
        <strain evidence="11">ATCC MYA-139 / BCRC 22969 / CBS 8797 / CCRC 22969 / KCTC 17520 / NBRC 10181 / NCYC 3082</strain>
    </source>
</reference>
<comment type="subcellular location">
    <subcellularLocation>
        <location evidence="2">Endoplasmic reticulum lumen</location>
    </subcellularLocation>
</comment>
<evidence type="ECO:0000313" key="11">
    <source>
        <dbReference type="Proteomes" id="UP000006310"/>
    </source>
</evidence>
<proteinExistence type="inferred from homology"/>
<keyword evidence="6" id="KW-0413">Isomerase</keyword>
<evidence type="ECO:0000256" key="4">
    <source>
        <dbReference type="ARBA" id="ARBA00012723"/>
    </source>
</evidence>
<gene>
    <name evidence="10" type="primary">KNAG0F00210</name>
    <name evidence="10" type="ordered locus">KNAG_0F00210</name>
</gene>
<reference evidence="11" key="2">
    <citation type="submission" date="2012-08" db="EMBL/GenBank/DDBJ databases">
        <title>Genome sequence of Kazachstania naganishii.</title>
        <authorList>
            <person name="Gordon J.L."/>
            <person name="Armisen D."/>
            <person name="Proux-Wera E."/>
            <person name="OhEigeartaigh S.S."/>
            <person name="Byrne K.P."/>
            <person name="Wolfe K.H."/>
        </authorList>
    </citation>
    <scope>NUCLEOTIDE SEQUENCE [LARGE SCALE GENOMIC DNA]</scope>
    <source>
        <strain evidence="11">ATCC MYA-139 / BCRC 22969 / CBS 8797 / CCRC 22969 / KCTC 17520 / NBRC 10181 / NCYC 3082</strain>
    </source>
</reference>
<dbReference type="Gene3D" id="3.40.30.10">
    <property type="entry name" value="Glutaredoxin"/>
    <property type="match status" value="4"/>
</dbReference>
<feature type="domain" description="Thioredoxin" evidence="9">
    <location>
        <begin position="395"/>
        <end position="525"/>
    </location>
</feature>
<evidence type="ECO:0000256" key="6">
    <source>
        <dbReference type="ARBA" id="ARBA00023235"/>
    </source>
</evidence>
<dbReference type="AlphaFoldDB" id="J7RMC3"/>
<protein>
    <recommendedName>
        <fullName evidence="4">protein disulfide-isomerase</fullName>
        <ecNumber evidence="4">5.3.4.1</ecNumber>
    </recommendedName>
</protein>
<dbReference type="PROSITE" id="PS51352">
    <property type="entry name" value="THIOREDOXIN_2"/>
    <property type="match status" value="2"/>
</dbReference>
<dbReference type="Proteomes" id="UP000006310">
    <property type="component" value="Chromosome 6"/>
</dbReference>
<evidence type="ECO:0000256" key="7">
    <source>
        <dbReference type="ARBA" id="ARBA00023284"/>
    </source>
</evidence>
<dbReference type="GO" id="GO:0034976">
    <property type="term" value="P:response to endoplasmic reticulum stress"/>
    <property type="evidence" value="ECO:0007669"/>
    <property type="project" value="TreeGrafter"/>
</dbReference>
<evidence type="ECO:0000256" key="3">
    <source>
        <dbReference type="ARBA" id="ARBA00006347"/>
    </source>
</evidence>
<keyword evidence="11" id="KW-1185">Reference proteome</keyword>
<dbReference type="GO" id="GO:0006457">
    <property type="term" value="P:protein folding"/>
    <property type="evidence" value="ECO:0007669"/>
    <property type="project" value="EnsemblFungi"/>
</dbReference>
<dbReference type="KEGG" id="kng:KNAG_0F00210"/>
<keyword evidence="5" id="KW-0256">Endoplasmic reticulum</keyword>
<dbReference type="GO" id="GO:0051082">
    <property type="term" value="F:unfolded protein binding"/>
    <property type="evidence" value="ECO:0007669"/>
    <property type="project" value="EnsemblFungi"/>
</dbReference>
<dbReference type="OMA" id="FRSKHEP"/>
<evidence type="ECO:0000259" key="9">
    <source>
        <dbReference type="PROSITE" id="PS51352"/>
    </source>
</evidence>
<dbReference type="SUPFAM" id="SSF52833">
    <property type="entry name" value="Thioredoxin-like"/>
    <property type="match status" value="4"/>
</dbReference>
<dbReference type="Pfam" id="PF13848">
    <property type="entry name" value="Thioredoxin_6"/>
    <property type="match status" value="1"/>
</dbReference>
<evidence type="ECO:0000313" key="10">
    <source>
        <dbReference type="EMBL" id="CCK70693.1"/>
    </source>
</evidence>
<accession>J7RMC3</accession>
<dbReference type="GO" id="GO:0005788">
    <property type="term" value="C:endoplasmic reticulum lumen"/>
    <property type="evidence" value="ECO:0007669"/>
    <property type="project" value="UniProtKB-SubCell"/>
</dbReference>
<dbReference type="HOGENOM" id="CLU_025879_5_0_1"/>
<dbReference type="CDD" id="cd02961">
    <property type="entry name" value="PDI_a_family"/>
    <property type="match status" value="1"/>
</dbReference>
<evidence type="ECO:0000256" key="5">
    <source>
        <dbReference type="ARBA" id="ARBA00022824"/>
    </source>
</evidence>
<evidence type="ECO:0000256" key="1">
    <source>
        <dbReference type="ARBA" id="ARBA00001182"/>
    </source>
</evidence>
<dbReference type="Pfam" id="PF00085">
    <property type="entry name" value="Thioredoxin"/>
    <property type="match status" value="2"/>
</dbReference>
<sequence>MYIYFSYLYDHVDETYTHSKTSQPPPPPPLPPMLGQFVVLISLLVSWSLGQSVFANEDDPIIERVGASNFAQAITSKDIILAEFTVPWCPHSKIFFPQLYSAAQQLKPHGIDIIQINCEKDEYICTELKINHYPTLKVFKNHRLARTADAEKDKTTEGIVQFMLAQQVSSVQKISTEEQLQDILQTNEENFVVVENAVTGFNKTYTELANEMFNTHVFVSFESKNNETNYDLAIYKPFNTTLNETRGEPIVYTGDLQPIMDSSQEFNSWLRYSVLPYFAEVTQDTFFSYMESKLPLAYYFYINKTDFEKDMPYFEKLGQKYKGQVNFIGLNALLFHNHVKFLNMREQFPLFAIHNMTNNRKYGIKQMPAEEYQNLKQVPFLNLEEVAQLVEDFVQGVADPLVKSEEIPETQEGNVLKVVAKNHDEIVHDANRDVIVRYYASWDVHSKSMEPLYNELADIFAQDESTRDKILFVDVDAGSNDILAFPVTSYPTIAMYPAGSESEPIVQQGPKTGKFLLSFIQNSGAHKLSGQEQYYARHPEEKQQKLPAVNDNGDVIVNADPDLKQEADPVEHDEL</sequence>
<dbReference type="eggNOG" id="KOG0190">
    <property type="taxonomic scope" value="Eukaryota"/>
</dbReference>
<dbReference type="OrthoDB" id="427280at2759"/>
<evidence type="ECO:0000256" key="8">
    <source>
        <dbReference type="SAM" id="MobiDB-lite"/>
    </source>
</evidence>
<dbReference type="InterPro" id="IPR036249">
    <property type="entry name" value="Thioredoxin-like_sf"/>
</dbReference>
<dbReference type="GeneID" id="34526408"/>
<dbReference type="STRING" id="1071383.J7RMC3"/>
<keyword evidence="7" id="KW-0676">Redox-active center</keyword>
<dbReference type="CDD" id="cd02982">
    <property type="entry name" value="PDI_b'_family"/>
    <property type="match status" value="1"/>
</dbReference>
<comment type="similarity">
    <text evidence="3">Belongs to the protein disulfide isomerase family.</text>
</comment>
<dbReference type="GO" id="GO:0019153">
    <property type="term" value="F:protein-disulfide reductase (glutathione) activity"/>
    <property type="evidence" value="ECO:0007669"/>
    <property type="project" value="EnsemblFungi"/>
</dbReference>
<dbReference type="EC" id="5.3.4.1" evidence="4"/>
<feature type="region of interest" description="Disordered" evidence="8">
    <location>
        <begin position="538"/>
        <end position="575"/>
    </location>
</feature>